<sequence>MTNSLKEVVRFDGPEVVQPGLEPVQPGLEPVPNQQHLNIVPAHGHVPHRERMGGLTRITFWMAVMMAALVVIVIAVAVGLGVGLGTKAHSTSIPSATIATSSDTTSTLLHILYSIINIHKYYLRNNFYILIVCINIHLNPVPNIHNHL</sequence>
<dbReference type="Proteomes" id="UP000308092">
    <property type="component" value="Unassembled WGS sequence"/>
</dbReference>
<evidence type="ECO:0000256" key="1">
    <source>
        <dbReference type="SAM" id="Phobius"/>
    </source>
</evidence>
<gene>
    <name evidence="2" type="ORF">EYZ11_011701</name>
</gene>
<evidence type="ECO:0000313" key="3">
    <source>
        <dbReference type="Proteomes" id="UP000308092"/>
    </source>
</evidence>
<feature type="transmembrane region" description="Helical" evidence="1">
    <location>
        <begin position="58"/>
        <end position="84"/>
    </location>
</feature>
<accession>A0A4S3J243</accession>
<dbReference type="VEuPathDB" id="FungiDB:EYZ11_011701"/>
<protein>
    <submittedName>
        <fullName evidence="2">Uncharacterized protein</fullName>
    </submittedName>
</protein>
<evidence type="ECO:0000313" key="2">
    <source>
        <dbReference type="EMBL" id="THC88850.1"/>
    </source>
</evidence>
<dbReference type="AlphaFoldDB" id="A0A4S3J243"/>
<dbReference type="STRING" id="1220188.A0A4S3J243"/>
<reference evidence="2 3" key="1">
    <citation type="submission" date="2019-03" db="EMBL/GenBank/DDBJ databases">
        <title>The genome sequence of a newly discovered highly antifungal drug resistant Aspergillus species, Aspergillus tanneri NIH 1004.</title>
        <authorList>
            <person name="Mounaud S."/>
            <person name="Singh I."/>
            <person name="Joardar V."/>
            <person name="Pakala S."/>
            <person name="Pakala S."/>
            <person name="Venepally P."/>
            <person name="Hoover J."/>
            <person name="Nierman W."/>
            <person name="Chung J."/>
            <person name="Losada L."/>
        </authorList>
    </citation>
    <scope>NUCLEOTIDE SEQUENCE [LARGE SCALE GENOMIC DNA]</scope>
    <source>
        <strain evidence="2 3">NIH1004</strain>
    </source>
</reference>
<dbReference type="EMBL" id="SOSA01000755">
    <property type="protein sequence ID" value="THC88850.1"/>
    <property type="molecule type" value="Genomic_DNA"/>
</dbReference>
<keyword evidence="3" id="KW-1185">Reference proteome</keyword>
<keyword evidence="1" id="KW-0472">Membrane</keyword>
<proteinExistence type="predicted"/>
<keyword evidence="1" id="KW-0812">Transmembrane</keyword>
<comment type="caution">
    <text evidence="2">The sequence shown here is derived from an EMBL/GenBank/DDBJ whole genome shotgun (WGS) entry which is preliminary data.</text>
</comment>
<organism evidence="2 3">
    <name type="scientific">Aspergillus tanneri</name>
    <dbReference type="NCBI Taxonomy" id="1220188"/>
    <lineage>
        <taxon>Eukaryota</taxon>
        <taxon>Fungi</taxon>
        <taxon>Dikarya</taxon>
        <taxon>Ascomycota</taxon>
        <taxon>Pezizomycotina</taxon>
        <taxon>Eurotiomycetes</taxon>
        <taxon>Eurotiomycetidae</taxon>
        <taxon>Eurotiales</taxon>
        <taxon>Aspergillaceae</taxon>
        <taxon>Aspergillus</taxon>
        <taxon>Aspergillus subgen. Circumdati</taxon>
    </lineage>
</organism>
<name>A0A4S3J243_9EURO</name>
<keyword evidence="1" id="KW-1133">Transmembrane helix</keyword>